<evidence type="ECO:0000256" key="1">
    <source>
        <dbReference type="SAM" id="MobiDB-lite"/>
    </source>
</evidence>
<feature type="compositionally biased region" description="Low complexity" evidence="1">
    <location>
        <begin position="32"/>
        <end position="68"/>
    </location>
</feature>
<feature type="compositionally biased region" description="Low complexity" evidence="1">
    <location>
        <begin position="1"/>
        <end position="13"/>
    </location>
</feature>
<evidence type="ECO:0000313" key="3">
    <source>
        <dbReference type="Proteomes" id="UP001500994"/>
    </source>
</evidence>
<dbReference type="EMBL" id="BAAARK010000025">
    <property type="protein sequence ID" value="GAA2680171.1"/>
    <property type="molecule type" value="Genomic_DNA"/>
</dbReference>
<organism evidence="2 3">
    <name type="scientific">Streptomyces lunalinharesii</name>
    <dbReference type="NCBI Taxonomy" id="333384"/>
    <lineage>
        <taxon>Bacteria</taxon>
        <taxon>Bacillati</taxon>
        <taxon>Actinomycetota</taxon>
        <taxon>Actinomycetes</taxon>
        <taxon>Kitasatosporales</taxon>
        <taxon>Streptomycetaceae</taxon>
        <taxon>Streptomyces</taxon>
    </lineage>
</organism>
<sequence>MPYRSRSLSNSSRRPTDAAAKRPSSRAHPRSPRAAAEASAPTSTSANDRAGPTSSLTTTKPSASAPSSVGPPSPHESAAASEVKELRPSGVPLNTFTNTLLAPSCSRQRSTVLRGLLPTTTGSATAASTTSLAVRSAARMIEFIPSHCHPGANQVDPSAPEHRSTGPPEYRSTVGVGQRRAVPRDANPRSRSRAPATPAGLPAVPGWLISSSSASRPMAMPSGPSSEAISAARLI</sequence>
<gene>
    <name evidence="2" type="ORF">GCM10009864_60700</name>
</gene>
<proteinExistence type="predicted"/>
<protein>
    <submittedName>
        <fullName evidence="2">Uncharacterized protein</fullName>
    </submittedName>
</protein>
<reference evidence="3" key="1">
    <citation type="journal article" date="2019" name="Int. J. Syst. Evol. Microbiol.">
        <title>The Global Catalogue of Microorganisms (GCM) 10K type strain sequencing project: providing services to taxonomists for standard genome sequencing and annotation.</title>
        <authorList>
            <consortium name="The Broad Institute Genomics Platform"/>
            <consortium name="The Broad Institute Genome Sequencing Center for Infectious Disease"/>
            <person name="Wu L."/>
            <person name="Ma J."/>
        </authorList>
    </citation>
    <scope>NUCLEOTIDE SEQUENCE [LARGE SCALE GENOMIC DNA]</scope>
    <source>
        <strain evidence="3">JCM 16374</strain>
    </source>
</reference>
<feature type="compositionally biased region" description="Low complexity" evidence="1">
    <location>
        <begin position="210"/>
        <end position="226"/>
    </location>
</feature>
<evidence type="ECO:0000313" key="2">
    <source>
        <dbReference type="EMBL" id="GAA2680171.1"/>
    </source>
</evidence>
<feature type="region of interest" description="Disordered" evidence="1">
    <location>
        <begin position="148"/>
        <end position="235"/>
    </location>
</feature>
<comment type="caution">
    <text evidence="2">The sequence shown here is derived from an EMBL/GenBank/DDBJ whole genome shotgun (WGS) entry which is preliminary data.</text>
</comment>
<dbReference type="Proteomes" id="UP001500994">
    <property type="component" value="Unassembled WGS sequence"/>
</dbReference>
<name>A0ABP6F0Q5_9ACTN</name>
<keyword evidence="3" id="KW-1185">Reference proteome</keyword>
<accession>A0ABP6F0Q5</accession>
<feature type="region of interest" description="Disordered" evidence="1">
    <location>
        <begin position="1"/>
        <end position="90"/>
    </location>
</feature>